<dbReference type="SMART" id="SM00969">
    <property type="entry name" value="SOCS_box"/>
    <property type="match status" value="1"/>
</dbReference>
<feature type="repeat" description="ANK" evidence="4">
    <location>
        <begin position="157"/>
        <end position="189"/>
    </location>
</feature>
<evidence type="ECO:0000256" key="4">
    <source>
        <dbReference type="PROSITE-ProRule" id="PRU00023"/>
    </source>
</evidence>
<dbReference type="GO" id="GO:0035556">
    <property type="term" value="P:intracellular signal transduction"/>
    <property type="evidence" value="ECO:0007669"/>
    <property type="project" value="InterPro"/>
</dbReference>
<dbReference type="SUPFAM" id="SSF158235">
    <property type="entry name" value="SOCS box-like"/>
    <property type="match status" value="1"/>
</dbReference>
<feature type="repeat" description="ANK" evidence="4">
    <location>
        <begin position="256"/>
        <end position="288"/>
    </location>
</feature>
<dbReference type="SMART" id="SM00248">
    <property type="entry name" value="ANK"/>
    <property type="match status" value="11"/>
</dbReference>
<feature type="repeat" description="ANK" evidence="4">
    <location>
        <begin position="288"/>
        <end position="320"/>
    </location>
</feature>
<dbReference type="GO" id="GO:0004842">
    <property type="term" value="F:ubiquitin-protein transferase activity"/>
    <property type="evidence" value="ECO:0007669"/>
    <property type="project" value="TreeGrafter"/>
</dbReference>
<reference evidence="6" key="1">
    <citation type="submission" date="2021-02" db="EMBL/GenBank/DDBJ databases">
        <title>Comparative genomics reveals that relaxation of natural selection precedes convergent phenotypic evolution of cavefish.</title>
        <authorList>
            <person name="Peng Z."/>
        </authorList>
    </citation>
    <scope>NUCLEOTIDE SEQUENCE</scope>
    <source>
        <tissue evidence="6">Muscle</tissue>
    </source>
</reference>
<dbReference type="PRINTS" id="PR01415">
    <property type="entry name" value="ANKYRIN"/>
</dbReference>
<sequence>MTRFSYAEYFSLFRSNNTKRNSWKTTSNERAANREDTQLICAVRAADDVTSSACESEDWTDLHVAAHRGHADALQALLRARHTCVDKRTLHEQTPLLLAVHAGHLDCVRFLLEAGADPDICNKNKETPLYKACEQECVRSVKLLLAFGASVNQRCHRGRTALHETVRRDDTELCETLMTAGASIDARDADDITPLIEAARHGRTPTLTCLIRNGAGVNLQSCDGNTALSEACRHGHTDALKVLLQHHADANTTSREGLLPLHVATQHGHTQIVSLLMPISSRAKVRQSGISPLHVAAEHDRRDIVRLLIESGCNVNTRLSDERSSVFPDRRVTALYCAIAAGNTQTAAMLLNAGADPNTDPFSPLLLAVRRGCLKSVALLVEHGADVNARPSDPGSDFPGVLLYASHLNVLHYLLDNGCDAQSCFKCDQCHTDHNWPPVHFTPVNTSQRSLVCTKPTVKFCEWMCSSSWSQRAGAVIHLLLDYVGNVQMCSRITDLLQRNHEWLTIKEKTSSPRPLMHLSRLKIREQMGSQRLSSVNTLPLPNPMLRYVCALQPTRSSAQVSRSSHGHIDTDVWI</sequence>
<dbReference type="OrthoDB" id="539213at2759"/>
<accession>A0A9W7TWM1</accession>
<protein>
    <submittedName>
        <fullName evidence="6">Ankyrin repeat and SOCS box protein 2</fullName>
    </submittedName>
</protein>
<comment type="pathway">
    <text evidence="1">Protein modification; protein ubiquitination.</text>
</comment>
<evidence type="ECO:0000259" key="5">
    <source>
        <dbReference type="PROSITE" id="PS50225"/>
    </source>
</evidence>
<dbReference type="InterPro" id="IPR002110">
    <property type="entry name" value="Ankyrin_rpt"/>
</dbReference>
<keyword evidence="2" id="KW-0677">Repeat</keyword>
<dbReference type="InterPro" id="IPR036770">
    <property type="entry name" value="Ankyrin_rpt-contain_sf"/>
</dbReference>
<proteinExistence type="predicted"/>
<evidence type="ECO:0000313" key="6">
    <source>
        <dbReference type="EMBL" id="KAI7804386.1"/>
    </source>
</evidence>
<evidence type="ECO:0000256" key="1">
    <source>
        <dbReference type="ARBA" id="ARBA00004906"/>
    </source>
</evidence>
<dbReference type="SUPFAM" id="SSF48403">
    <property type="entry name" value="Ankyrin repeat"/>
    <property type="match status" value="2"/>
</dbReference>
<dbReference type="AlphaFoldDB" id="A0A9W7TWM1"/>
<dbReference type="Pfam" id="PF12796">
    <property type="entry name" value="Ank_2"/>
    <property type="match status" value="3"/>
</dbReference>
<dbReference type="GO" id="GO:0031436">
    <property type="term" value="C:BRCA1-BARD1 complex"/>
    <property type="evidence" value="ECO:0007669"/>
    <property type="project" value="TreeGrafter"/>
</dbReference>
<feature type="domain" description="SOCS box" evidence="5">
    <location>
        <begin position="503"/>
        <end position="549"/>
    </location>
</feature>
<dbReference type="GO" id="GO:0085020">
    <property type="term" value="P:protein K6-linked ubiquitination"/>
    <property type="evidence" value="ECO:0007669"/>
    <property type="project" value="TreeGrafter"/>
</dbReference>
<gene>
    <name evidence="6" type="ORF">IRJ41_008106</name>
</gene>
<comment type="caution">
    <text evidence="6">The sequence shown here is derived from an EMBL/GenBank/DDBJ whole genome shotgun (WGS) entry which is preliminary data.</text>
</comment>
<keyword evidence="3 4" id="KW-0040">ANK repeat</keyword>
<feature type="repeat" description="ANK" evidence="4">
    <location>
        <begin position="190"/>
        <end position="222"/>
    </location>
</feature>
<dbReference type="PROSITE" id="PS50088">
    <property type="entry name" value="ANK_REPEAT"/>
    <property type="match status" value="8"/>
</dbReference>
<evidence type="ECO:0000256" key="3">
    <source>
        <dbReference type="ARBA" id="ARBA00023043"/>
    </source>
</evidence>
<feature type="repeat" description="ANK" evidence="4">
    <location>
        <begin position="91"/>
        <end position="123"/>
    </location>
</feature>
<dbReference type="PROSITE" id="PS50297">
    <property type="entry name" value="ANK_REP_REGION"/>
    <property type="match status" value="6"/>
</dbReference>
<dbReference type="Pfam" id="PF07525">
    <property type="entry name" value="SOCS_box"/>
    <property type="match status" value="1"/>
</dbReference>
<dbReference type="InterPro" id="IPR036036">
    <property type="entry name" value="SOCS_box-like_dom_sf"/>
</dbReference>
<feature type="repeat" description="ANK" evidence="4">
    <location>
        <begin position="124"/>
        <end position="156"/>
    </location>
</feature>
<dbReference type="CDD" id="cd03716">
    <property type="entry name" value="SOCS_ASB_like"/>
    <property type="match status" value="1"/>
</dbReference>
<feature type="repeat" description="ANK" evidence="4">
    <location>
        <begin position="360"/>
        <end position="392"/>
    </location>
</feature>
<dbReference type="FunFam" id="1.10.750.20:FF:000001">
    <property type="entry name" value="Ankyrin repeat and SOCS box containing 1"/>
    <property type="match status" value="1"/>
</dbReference>
<dbReference type="Proteomes" id="UP001059041">
    <property type="component" value="Linkage Group LG10"/>
</dbReference>
<dbReference type="Gene3D" id="1.10.750.20">
    <property type="entry name" value="SOCS box"/>
    <property type="match status" value="1"/>
</dbReference>
<dbReference type="EMBL" id="JAFHDT010000010">
    <property type="protein sequence ID" value="KAI7804386.1"/>
    <property type="molecule type" value="Genomic_DNA"/>
</dbReference>
<dbReference type="GO" id="GO:0070531">
    <property type="term" value="C:BRCA1-A complex"/>
    <property type="evidence" value="ECO:0007669"/>
    <property type="project" value="TreeGrafter"/>
</dbReference>
<organism evidence="6 7">
    <name type="scientific">Triplophysa rosa</name>
    <name type="common">Cave loach</name>
    <dbReference type="NCBI Taxonomy" id="992332"/>
    <lineage>
        <taxon>Eukaryota</taxon>
        <taxon>Metazoa</taxon>
        <taxon>Chordata</taxon>
        <taxon>Craniata</taxon>
        <taxon>Vertebrata</taxon>
        <taxon>Euteleostomi</taxon>
        <taxon>Actinopterygii</taxon>
        <taxon>Neopterygii</taxon>
        <taxon>Teleostei</taxon>
        <taxon>Ostariophysi</taxon>
        <taxon>Cypriniformes</taxon>
        <taxon>Nemacheilidae</taxon>
        <taxon>Triplophysa</taxon>
    </lineage>
</organism>
<dbReference type="PANTHER" id="PTHR24171">
    <property type="entry name" value="ANKYRIN REPEAT DOMAIN-CONTAINING PROTEIN 39-RELATED"/>
    <property type="match status" value="1"/>
</dbReference>
<dbReference type="PROSITE" id="PS50225">
    <property type="entry name" value="SOCS"/>
    <property type="match status" value="1"/>
</dbReference>
<evidence type="ECO:0000313" key="7">
    <source>
        <dbReference type="Proteomes" id="UP001059041"/>
    </source>
</evidence>
<dbReference type="PANTHER" id="PTHR24171:SF8">
    <property type="entry name" value="BRCA1-ASSOCIATED RING DOMAIN PROTEIN 1"/>
    <property type="match status" value="1"/>
</dbReference>
<dbReference type="Gene3D" id="1.25.40.20">
    <property type="entry name" value="Ankyrin repeat-containing domain"/>
    <property type="match status" value="4"/>
</dbReference>
<dbReference type="InterPro" id="IPR001496">
    <property type="entry name" value="SOCS_box"/>
</dbReference>
<name>A0A9W7TWM1_TRIRA</name>
<evidence type="ECO:0000256" key="2">
    <source>
        <dbReference type="ARBA" id="ARBA00022737"/>
    </source>
</evidence>
<dbReference type="Pfam" id="PF00023">
    <property type="entry name" value="Ank"/>
    <property type="match status" value="3"/>
</dbReference>
<feature type="repeat" description="ANK" evidence="4">
    <location>
        <begin position="223"/>
        <end position="255"/>
    </location>
</feature>
<keyword evidence="7" id="KW-1185">Reference proteome</keyword>